<reference evidence="1" key="1">
    <citation type="submission" date="2019-12" db="EMBL/GenBank/DDBJ databases">
        <title>Novel species isolated from a subtropical stream in China.</title>
        <authorList>
            <person name="Lu H."/>
        </authorList>
    </citation>
    <scope>NUCLEOTIDE SEQUENCE [LARGE SCALE GENOMIC DNA]</scope>
    <source>
        <strain evidence="1">FT81W</strain>
    </source>
</reference>
<name>A0A845GI79_9BURK</name>
<organism evidence="1 2">
    <name type="scientific">Duganella vulcania</name>
    <dbReference type="NCBI Taxonomy" id="2692166"/>
    <lineage>
        <taxon>Bacteria</taxon>
        <taxon>Pseudomonadati</taxon>
        <taxon>Pseudomonadota</taxon>
        <taxon>Betaproteobacteria</taxon>
        <taxon>Burkholderiales</taxon>
        <taxon>Oxalobacteraceae</taxon>
        <taxon>Telluria group</taxon>
        <taxon>Duganella</taxon>
    </lineage>
</organism>
<evidence type="ECO:0008006" key="3">
    <source>
        <dbReference type="Google" id="ProtNLM"/>
    </source>
</evidence>
<dbReference type="EMBL" id="WWCX01000002">
    <property type="protein sequence ID" value="MYM93105.1"/>
    <property type="molecule type" value="Genomic_DNA"/>
</dbReference>
<accession>A0A845GI79</accession>
<dbReference type="RefSeq" id="WP_161082340.1">
    <property type="nucleotide sequence ID" value="NZ_WWCX01000002.1"/>
</dbReference>
<gene>
    <name evidence="1" type="ORF">GTP90_04415</name>
</gene>
<protein>
    <recommendedName>
        <fullName evidence="3">Lipoprotein</fullName>
    </recommendedName>
</protein>
<dbReference type="Proteomes" id="UP000447355">
    <property type="component" value="Unassembled WGS sequence"/>
</dbReference>
<proteinExistence type="predicted"/>
<sequence>MKLSIFLKGNELKIFVAVLLSALASGCASTYQDPRPLGVQQAELATSLKELSGQYDVIDARNDFYSFTKFEAKALIVSRQENVARFSLIGKEKTITIDGNRCSGRIGADRISPRLYCDGQKVGFFAPVVELATKDYEVTLNGGLLGGQEAMPVKTGDYLFSFFESGSGRPHYYLLKRRSAVTE</sequence>
<dbReference type="AlphaFoldDB" id="A0A845GI79"/>
<dbReference type="PROSITE" id="PS51257">
    <property type="entry name" value="PROKAR_LIPOPROTEIN"/>
    <property type="match status" value="1"/>
</dbReference>
<evidence type="ECO:0000313" key="2">
    <source>
        <dbReference type="Proteomes" id="UP000447355"/>
    </source>
</evidence>
<comment type="caution">
    <text evidence="1">The sequence shown here is derived from an EMBL/GenBank/DDBJ whole genome shotgun (WGS) entry which is preliminary data.</text>
</comment>
<evidence type="ECO:0000313" key="1">
    <source>
        <dbReference type="EMBL" id="MYM93105.1"/>
    </source>
</evidence>